<organism evidence="9 10">
    <name type="scientific">Candidatus Nitrobium versatile</name>
    <dbReference type="NCBI Taxonomy" id="2884831"/>
    <lineage>
        <taxon>Bacteria</taxon>
        <taxon>Pseudomonadati</taxon>
        <taxon>Nitrospirota</taxon>
        <taxon>Nitrospiria</taxon>
        <taxon>Nitrospirales</taxon>
        <taxon>Nitrospiraceae</taxon>
        <taxon>Candidatus Nitrobium</taxon>
    </lineage>
</organism>
<evidence type="ECO:0000259" key="7">
    <source>
        <dbReference type="Pfam" id="PF00534"/>
    </source>
</evidence>
<dbReference type="PANTHER" id="PTHR47779:SF1">
    <property type="entry name" value="SYNTHASE (CCG-9), PUTATIVE (AFU_ORTHOLOGUE AFUA_3G12100)-RELATED"/>
    <property type="match status" value="1"/>
</dbReference>
<dbReference type="GO" id="GO:0016757">
    <property type="term" value="F:glycosyltransferase activity"/>
    <property type="evidence" value="ECO:0007669"/>
    <property type="project" value="UniProtKB-KW"/>
</dbReference>
<dbReference type="SUPFAM" id="SSF53756">
    <property type="entry name" value="UDP-Glycosyltransferase/glycogen phosphorylase"/>
    <property type="match status" value="1"/>
</dbReference>
<keyword evidence="4 9" id="KW-0328">Glycosyltransferase</keyword>
<evidence type="ECO:0000256" key="4">
    <source>
        <dbReference type="ARBA" id="ARBA00022676"/>
    </source>
</evidence>
<dbReference type="InterPro" id="IPR049438">
    <property type="entry name" value="TreT_GT1"/>
</dbReference>
<evidence type="ECO:0000313" key="10">
    <source>
        <dbReference type="Proteomes" id="UP000705867"/>
    </source>
</evidence>
<dbReference type="EC" id="2.4.-.-" evidence="9"/>
<comment type="similarity">
    <text evidence="1">Belongs to the glycosyltransferase group 1 family. Glycosyltransferase 4 subfamily.</text>
</comment>
<comment type="subunit">
    <text evidence="2">Homodimer.</text>
</comment>
<keyword evidence="6" id="KW-0119">Carbohydrate metabolism</keyword>
<comment type="caution">
    <text evidence="9">The sequence shown here is derived from an EMBL/GenBank/DDBJ whole genome shotgun (WGS) entry which is preliminary data.</text>
</comment>
<dbReference type="Proteomes" id="UP000705867">
    <property type="component" value="Unassembled WGS sequence"/>
</dbReference>
<sequence>MNESQKIVTAEDYEKYSGAEAVERVARKARPLRDYHIAHINSTYYGGGVAEILSSKSLLMNSLGIRTGWRIIQGSPDFFSITKKMHNALQGDRINLSKRKMEIYESVIYENAVRNHLDHDIVLVHDPQPLPLIDHYRKRGPWIWRCHIDLTRPNRKLWSYLLSFIRKYDAVIFSLKEYARRIPKPQLFFLPAIDPFSIKNRELSEEEIDERLAHYRIPTDLPLVVQVARFDRWKDPEGVIRAFRIARRHVESTLVLLGNVATDDPEGERVFESLLHQQEERILILSHQDSALVNALQRRADVVLQKSLREGFGLTVTEAMWKRTPVIGGNVGGIRHQIEDGVNGFLVSSVGEAADRIVLLLKDKRMRETMGARARETVKQRFLMIRLVEQYLDLFNSFEANYRLVRTPGNSA</sequence>
<feature type="domain" description="Trehalose synthase N-terminal" evidence="8">
    <location>
        <begin position="39"/>
        <end position="179"/>
    </location>
</feature>
<feature type="domain" description="Glycosyl transferase family 1" evidence="7">
    <location>
        <begin position="213"/>
        <end position="376"/>
    </location>
</feature>
<reference evidence="9" key="2">
    <citation type="submission" date="2021-08" db="EMBL/GenBank/DDBJ databases">
        <authorList>
            <person name="Dalcin Martins P."/>
        </authorList>
    </citation>
    <scope>NUCLEOTIDE SEQUENCE</scope>
    <source>
        <strain evidence="9">MAG_39</strain>
    </source>
</reference>
<keyword evidence="5 9" id="KW-0808">Transferase</keyword>
<accession>A0A953M2W8</accession>
<dbReference type="Pfam" id="PF21269">
    <property type="entry name" value="TreT_GT1"/>
    <property type="match status" value="1"/>
</dbReference>
<dbReference type="InterPro" id="IPR001296">
    <property type="entry name" value="Glyco_trans_1"/>
</dbReference>
<dbReference type="Pfam" id="PF00534">
    <property type="entry name" value="Glycos_transf_1"/>
    <property type="match status" value="1"/>
</dbReference>
<evidence type="ECO:0000256" key="6">
    <source>
        <dbReference type="ARBA" id="ARBA00023277"/>
    </source>
</evidence>
<dbReference type="Gene3D" id="3.40.50.2000">
    <property type="entry name" value="Glycogen Phosphorylase B"/>
    <property type="match status" value="2"/>
</dbReference>
<evidence type="ECO:0000256" key="5">
    <source>
        <dbReference type="ARBA" id="ARBA00022679"/>
    </source>
</evidence>
<proteinExistence type="inferred from homology"/>
<keyword evidence="3" id="KW-0313">Glucose metabolism</keyword>
<name>A0A953M2W8_9BACT</name>
<dbReference type="InterPro" id="IPR052078">
    <property type="entry name" value="Trehalose_Metab_GTase"/>
</dbReference>
<evidence type="ECO:0000259" key="8">
    <source>
        <dbReference type="Pfam" id="PF21269"/>
    </source>
</evidence>
<reference evidence="9" key="1">
    <citation type="journal article" date="2021" name="bioRxiv">
        <title>Unraveling nitrogen, sulfur and carbon metabolic pathways and microbial community transcriptional responses to substrate deprivation and toxicity stresses in a bioreactor mimicking anoxic brackish coastal sediment conditions.</title>
        <authorList>
            <person name="Martins P.D."/>
            <person name="Echeveste M.J."/>
            <person name="Arshad A."/>
            <person name="Kurth J."/>
            <person name="Ouboter H."/>
            <person name="Jetten M.S.M."/>
            <person name="Welte C.U."/>
        </authorList>
    </citation>
    <scope>NUCLEOTIDE SEQUENCE</scope>
    <source>
        <strain evidence="9">MAG_39</strain>
    </source>
</reference>
<evidence type="ECO:0000256" key="3">
    <source>
        <dbReference type="ARBA" id="ARBA00022526"/>
    </source>
</evidence>
<evidence type="ECO:0000256" key="1">
    <source>
        <dbReference type="ARBA" id="ARBA00009481"/>
    </source>
</evidence>
<evidence type="ECO:0000313" key="9">
    <source>
        <dbReference type="EMBL" id="MBZ0157970.1"/>
    </source>
</evidence>
<evidence type="ECO:0000256" key="2">
    <source>
        <dbReference type="ARBA" id="ARBA00011738"/>
    </source>
</evidence>
<dbReference type="GO" id="GO:0006006">
    <property type="term" value="P:glucose metabolic process"/>
    <property type="evidence" value="ECO:0007669"/>
    <property type="project" value="UniProtKB-KW"/>
</dbReference>
<protein>
    <submittedName>
        <fullName evidence="9">Glycosyltransferase</fullName>
        <ecNumber evidence="9">2.4.-.-</ecNumber>
    </submittedName>
</protein>
<dbReference type="AlphaFoldDB" id="A0A953M2W8"/>
<gene>
    <name evidence="9" type="ORF">K8I29_17375</name>
</gene>
<dbReference type="PANTHER" id="PTHR47779">
    <property type="entry name" value="SYNTHASE (CCG-9), PUTATIVE (AFU_ORTHOLOGUE AFUA_3G12100)-RELATED"/>
    <property type="match status" value="1"/>
</dbReference>
<dbReference type="EMBL" id="JAIOIV010000132">
    <property type="protein sequence ID" value="MBZ0157970.1"/>
    <property type="molecule type" value="Genomic_DNA"/>
</dbReference>